<evidence type="ECO:0000313" key="1">
    <source>
        <dbReference type="EMBL" id="UYP46941.1"/>
    </source>
</evidence>
<gene>
    <name evidence="1" type="ORF">NEF87_003226</name>
</gene>
<evidence type="ECO:0000313" key="2">
    <source>
        <dbReference type="Proteomes" id="UP001208689"/>
    </source>
</evidence>
<proteinExistence type="predicted"/>
<keyword evidence="2" id="KW-1185">Reference proteome</keyword>
<name>A0ABY6HU47_9ARCH</name>
<dbReference type="Proteomes" id="UP001208689">
    <property type="component" value="Chromosome"/>
</dbReference>
<organism evidence="1 2">
    <name type="scientific">Candidatus Lokiarchaeum ossiferum</name>
    <dbReference type="NCBI Taxonomy" id="2951803"/>
    <lineage>
        <taxon>Archaea</taxon>
        <taxon>Promethearchaeati</taxon>
        <taxon>Promethearchaeota</taxon>
        <taxon>Promethearchaeia</taxon>
        <taxon>Promethearchaeales</taxon>
        <taxon>Promethearchaeaceae</taxon>
        <taxon>Candidatus Lokiarchaeum</taxon>
    </lineage>
</organism>
<protein>
    <submittedName>
        <fullName evidence="1">Uncharacterized protein</fullName>
    </submittedName>
</protein>
<dbReference type="EMBL" id="CP104013">
    <property type="protein sequence ID" value="UYP46941.1"/>
    <property type="molecule type" value="Genomic_DNA"/>
</dbReference>
<sequence>MFLQGYGNNKKTRVYDVIKDYGDIAGVMKIFGVKSVDLLYSQDNHSIYRC</sequence>
<reference evidence="1" key="1">
    <citation type="submission" date="2022-09" db="EMBL/GenBank/DDBJ databases">
        <title>Actin cytoskeleton and complex cell architecture in an #Asgard archaeon.</title>
        <authorList>
            <person name="Ponce Toledo R.I."/>
            <person name="Schleper C."/>
            <person name="Rodrigues Oliveira T."/>
            <person name="Wollweber F."/>
            <person name="Xu J."/>
            <person name="Rittmann S."/>
            <person name="Klingl A."/>
            <person name="Pilhofer M."/>
        </authorList>
    </citation>
    <scope>NUCLEOTIDE SEQUENCE</scope>
    <source>
        <strain evidence="1">B-35</strain>
    </source>
</reference>
<accession>A0ABY6HU47</accession>